<evidence type="ECO:0000256" key="5">
    <source>
        <dbReference type="ARBA" id="ARBA00022679"/>
    </source>
</evidence>
<dbReference type="GO" id="GO:0019417">
    <property type="term" value="P:sulfur oxidation"/>
    <property type="evidence" value="ECO:0007669"/>
    <property type="project" value="InterPro"/>
</dbReference>
<dbReference type="STRING" id="2340.JV46_24690"/>
<dbReference type="Proteomes" id="UP000030856">
    <property type="component" value="Unassembled WGS sequence"/>
</dbReference>
<evidence type="ECO:0000256" key="1">
    <source>
        <dbReference type="ARBA" id="ARBA00004418"/>
    </source>
</evidence>
<evidence type="ECO:0000256" key="4">
    <source>
        <dbReference type="ARBA" id="ARBA00022617"/>
    </source>
</evidence>
<evidence type="ECO:0000256" key="2">
    <source>
        <dbReference type="ARBA" id="ARBA00011530"/>
    </source>
</evidence>
<dbReference type="SUPFAM" id="SSF46626">
    <property type="entry name" value="Cytochrome c"/>
    <property type="match status" value="2"/>
</dbReference>
<comment type="catalytic activity">
    <reaction evidence="13 14">
        <text>S-sulfanyl-L-cysteinyl-[SoxY protein] + thiosulfate + 2 Fe(III)-[cytochrome c] = S-(2-sulfodisulfanyl)-L-cysteinyl-[SoxY protein] + 2 Fe(II)-[cytochrome c] + 2 H(+)</text>
        <dbReference type="Rhea" id="RHEA:51224"/>
        <dbReference type="Rhea" id="RHEA-COMP:10350"/>
        <dbReference type="Rhea" id="RHEA-COMP:14399"/>
        <dbReference type="Rhea" id="RHEA-COMP:14689"/>
        <dbReference type="Rhea" id="RHEA-COMP:14690"/>
        <dbReference type="ChEBI" id="CHEBI:15378"/>
        <dbReference type="ChEBI" id="CHEBI:29033"/>
        <dbReference type="ChEBI" id="CHEBI:29034"/>
        <dbReference type="ChEBI" id="CHEBI:33542"/>
        <dbReference type="ChEBI" id="CHEBI:61963"/>
        <dbReference type="ChEBI" id="CHEBI:140664"/>
        <dbReference type="EC" id="2.8.5.2"/>
    </reaction>
</comment>
<organism evidence="20 21">
    <name type="scientific">Solemya velum gill symbiont</name>
    <dbReference type="NCBI Taxonomy" id="2340"/>
    <lineage>
        <taxon>Bacteria</taxon>
        <taxon>Pseudomonadati</taxon>
        <taxon>Pseudomonadota</taxon>
        <taxon>Gammaproteobacteria</taxon>
        <taxon>sulfur-oxidizing symbionts</taxon>
    </lineage>
</organism>
<dbReference type="Pfam" id="PF21342">
    <property type="entry name" value="SoxA-TsdA_cyt-c"/>
    <property type="match status" value="1"/>
</dbReference>
<dbReference type="EC" id="2.8.5.2" evidence="14"/>
<dbReference type="InterPro" id="IPR036909">
    <property type="entry name" value="Cyt_c-like_dom_sf"/>
</dbReference>
<feature type="binding site" description="covalent" evidence="16">
    <location>
        <position position="197"/>
    </location>
    <ligand>
        <name>heme c</name>
        <dbReference type="ChEBI" id="CHEBI:61717"/>
        <label>2</label>
    </ligand>
</feature>
<evidence type="ECO:0000313" key="20">
    <source>
        <dbReference type="EMBL" id="KHF24318.1"/>
    </source>
</evidence>
<reference evidence="20 21" key="1">
    <citation type="journal article" date="2014" name="BMC Genomics">
        <title>The genome of the intracellular bacterium of the coastal bivalve, Solemya velum: a blueprint for thriving in and out of symbiosis.</title>
        <authorList>
            <person name="Dmytrenko O."/>
            <person name="Russell S.L."/>
            <person name="Loo W.T."/>
            <person name="Fontanez K.M."/>
            <person name="Liao L."/>
            <person name="Roeselers G."/>
            <person name="Sharma R."/>
            <person name="Stewart F.J."/>
            <person name="Newton I.L."/>
            <person name="Woyke T."/>
            <person name="Wu D."/>
            <person name="Lang J.M."/>
            <person name="Eisen J.A."/>
            <person name="Cavanaugh C.M."/>
        </authorList>
    </citation>
    <scope>NUCLEOTIDE SEQUENCE [LARGE SCALE GENOMIC DNA]</scope>
    <source>
        <strain evidence="20 21">WH</strain>
    </source>
</reference>
<keyword evidence="8 14" id="KW-0574">Periplasm</keyword>
<evidence type="ECO:0000256" key="6">
    <source>
        <dbReference type="ARBA" id="ARBA00022723"/>
    </source>
</evidence>
<evidence type="ECO:0000256" key="17">
    <source>
        <dbReference type="PIRSR" id="PIRSR038455-3"/>
    </source>
</evidence>
<evidence type="ECO:0000256" key="15">
    <source>
        <dbReference type="PIRSR" id="PIRSR038455-1"/>
    </source>
</evidence>
<name>A0A0B0H287_SOVGS</name>
<comment type="caution">
    <text evidence="20">The sequence shown here is derived from an EMBL/GenBank/DDBJ whole genome shotgun (WGS) entry which is preliminary data.</text>
</comment>
<evidence type="ECO:0000256" key="13">
    <source>
        <dbReference type="ARBA" id="ARBA00048423"/>
    </source>
</evidence>
<keyword evidence="9 14" id="KW-0249">Electron transport</keyword>
<evidence type="ECO:0000256" key="3">
    <source>
        <dbReference type="ARBA" id="ARBA00022448"/>
    </source>
</evidence>
<dbReference type="RefSeq" id="WP_043118417.1">
    <property type="nucleotide sequence ID" value="NZ_JRAA01000003.1"/>
</dbReference>
<evidence type="ECO:0000256" key="11">
    <source>
        <dbReference type="ARBA" id="ARBA00025746"/>
    </source>
</evidence>
<dbReference type="Gene3D" id="1.10.760.10">
    <property type="entry name" value="Cytochrome c-like domain"/>
    <property type="match status" value="2"/>
</dbReference>
<comment type="catalytic activity">
    <reaction evidence="12 14">
        <text>L-cysteinyl-[SoxY protein] + thiosulfate + 2 Fe(III)-[cytochrome c] = S-sulfosulfanyl-L-cysteinyl-[SoxY protein] + 2 Fe(II)-[cytochrome c] + 2 H(+)</text>
        <dbReference type="Rhea" id="RHEA:56720"/>
        <dbReference type="Rhea" id="RHEA-COMP:10350"/>
        <dbReference type="Rhea" id="RHEA-COMP:14328"/>
        <dbReference type="Rhea" id="RHEA-COMP:14399"/>
        <dbReference type="Rhea" id="RHEA-COMP:14691"/>
        <dbReference type="ChEBI" id="CHEBI:15378"/>
        <dbReference type="ChEBI" id="CHEBI:29033"/>
        <dbReference type="ChEBI" id="CHEBI:29034"/>
        <dbReference type="ChEBI" id="CHEBI:29950"/>
        <dbReference type="ChEBI" id="CHEBI:33542"/>
        <dbReference type="ChEBI" id="CHEBI:139321"/>
        <dbReference type="EC" id="2.8.5.2"/>
    </reaction>
</comment>
<feature type="binding site" description="axial binding residue" evidence="17">
    <location>
        <position position="201"/>
    </location>
    <ligand>
        <name>heme c</name>
        <dbReference type="ChEBI" id="CHEBI:61717"/>
        <label>2</label>
    </ligand>
    <ligandPart>
        <name>Fe</name>
        <dbReference type="ChEBI" id="CHEBI:18248"/>
    </ligandPart>
</feature>
<dbReference type="EMBL" id="JRAA01000003">
    <property type="protein sequence ID" value="KHF24318.1"/>
    <property type="molecule type" value="Genomic_DNA"/>
</dbReference>
<keyword evidence="5 14" id="KW-0808">Transferase</keyword>
<keyword evidence="3 14" id="KW-0813">Transport</keyword>
<evidence type="ECO:0000256" key="10">
    <source>
        <dbReference type="ARBA" id="ARBA00023004"/>
    </source>
</evidence>
<feature type="binding site" description="covalent" evidence="16">
    <location>
        <position position="101"/>
    </location>
    <ligand>
        <name>heme c</name>
        <dbReference type="ChEBI" id="CHEBI:61717"/>
        <label>1</label>
    </ligand>
</feature>
<feature type="signal peptide" evidence="18">
    <location>
        <begin position="1"/>
        <end position="22"/>
    </location>
</feature>
<evidence type="ECO:0000313" key="21">
    <source>
        <dbReference type="Proteomes" id="UP000030856"/>
    </source>
</evidence>
<accession>A0A0B0H287</accession>
<feature type="binding site" description="covalent" evidence="16">
    <location>
        <position position="200"/>
    </location>
    <ligand>
        <name>heme c</name>
        <dbReference type="ChEBI" id="CHEBI:61717"/>
        <label>2</label>
    </ligand>
</feature>
<dbReference type="GO" id="GO:0046872">
    <property type="term" value="F:metal ion binding"/>
    <property type="evidence" value="ECO:0007669"/>
    <property type="project" value="UniProtKB-KW"/>
</dbReference>
<evidence type="ECO:0000259" key="19">
    <source>
        <dbReference type="Pfam" id="PF21342"/>
    </source>
</evidence>
<keyword evidence="21" id="KW-1185">Reference proteome</keyword>
<comment type="cofactor">
    <cofactor evidence="16">
        <name>heme</name>
        <dbReference type="ChEBI" id="CHEBI:30413"/>
    </cofactor>
    <text evidence="16">Binds 2 heme groups per subunit.</text>
</comment>
<evidence type="ECO:0000256" key="8">
    <source>
        <dbReference type="ARBA" id="ARBA00022764"/>
    </source>
</evidence>
<sequence>MKKTVVAIAILCVVGLSSTVVAKNAADTTPAQDIETYRSYFTKKFPGVPLQEFSNGVYAIDKVSRDSWEAIEEFPPYEPFIEEGEELWNTPFANGKGYADCFKDGPAQRKNYPHWDAKRKMVVTLPLAINECREANGEKPLKWKVGAIASLLAYMGYESRGQTTNVVIPEGDADALAAYNEGKSQYFSRRGQLNFACASCHMQSSGMHVRTDILSPGLGHTTGWPVYRSKWGNLGTLHRRFGGCNKQVRAKPFKAQSKEYRNLEYFLTHMSNGIEFNGPSARK</sequence>
<dbReference type="eggNOG" id="COG3258">
    <property type="taxonomic scope" value="Bacteria"/>
</dbReference>
<gene>
    <name evidence="20" type="primary">soxA</name>
    <name evidence="20" type="ORF">JV46_24690</name>
</gene>
<dbReference type="GO" id="GO:0070069">
    <property type="term" value="C:cytochrome complex"/>
    <property type="evidence" value="ECO:0007669"/>
    <property type="project" value="InterPro"/>
</dbReference>
<keyword evidence="10 14" id="KW-0408">Iron</keyword>
<comment type="subcellular location">
    <subcellularLocation>
        <location evidence="1 14">Periplasm</location>
    </subcellularLocation>
</comment>
<dbReference type="PATRIC" id="fig|2340.3.peg.2390"/>
<dbReference type="GO" id="GO:0009055">
    <property type="term" value="F:electron transfer activity"/>
    <property type="evidence" value="ECO:0007669"/>
    <property type="project" value="InterPro"/>
</dbReference>
<feature type="chain" id="PRO_5002054422" description="SoxAX cytochrome complex subunit A" evidence="18">
    <location>
        <begin position="23"/>
        <end position="283"/>
    </location>
</feature>
<evidence type="ECO:0000256" key="9">
    <source>
        <dbReference type="ARBA" id="ARBA00022982"/>
    </source>
</evidence>
<feature type="binding site" description="axial binding residue" evidence="17">
    <location>
        <position position="132"/>
    </location>
    <ligand>
        <name>heme c</name>
        <dbReference type="ChEBI" id="CHEBI:61717"/>
        <label>1</label>
    </ligand>
    <ligandPart>
        <name>Fe</name>
        <dbReference type="ChEBI" id="CHEBI:18248"/>
    </ligandPart>
</feature>
<feature type="binding site" evidence="16">
    <location>
        <position position="240"/>
    </location>
    <ligand>
        <name>substrate</name>
    </ligand>
</feature>
<evidence type="ECO:0000256" key="16">
    <source>
        <dbReference type="PIRSR" id="PIRSR038455-2"/>
    </source>
</evidence>
<protein>
    <recommendedName>
        <fullName evidence="14">SoxAX cytochrome complex subunit A</fullName>
        <ecNumber evidence="14">2.8.5.2</ecNumber>
    </recommendedName>
    <alternativeName>
        <fullName evidence="14">Protein SoxA</fullName>
    </alternativeName>
    <alternativeName>
        <fullName evidence="14">Sulfur oxidizing protein A</fullName>
    </alternativeName>
    <alternativeName>
        <fullName evidence="14">Thiosulfate-oxidizing multienzyme system protein SoxA</fullName>
    </alternativeName>
</protein>
<keyword evidence="6 14" id="KW-0479">Metal-binding</keyword>
<dbReference type="InterPro" id="IPR009056">
    <property type="entry name" value="Cyt_c-like_dom"/>
</dbReference>
<dbReference type="GO" id="GO:0016669">
    <property type="term" value="F:oxidoreductase activity, acting on a sulfur group of donors, cytochrome as acceptor"/>
    <property type="evidence" value="ECO:0007669"/>
    <property type="project" value="InterPro"/>
</dbReference>
<keyword evidence="4 14" id="KW-0349">Heme</keyword>
<feature type="active site" description="Cysteine persulfide intermediate" evidence="15">
    <location>
        <position position="244"/>
    </location>
</feature>
<evidence type="ECO:0000256" key="12">
    <source>
        <dbReference type="ARBA" id="ARBA00048077"/>
    </source>
</evidence>
<dbReference type="NCBIfam" id="TIGR04484">
    <property type="entry name" value="thiosulf_SoxA"/>
    <property type="match status" value="1"/>
</dbReference>
<evidence type="ECO:0000256" key="7">
    <source>
        <dbReference type="ARBA" id="ARBA00022729"/>
    </source>
</evidence>
<dbReference type="GO" id="GO:0016740">
    <property type="term" value="F:transferase activity"/>
    <property type="evidence" value="ECO:0007669"/>
    <property type="project" value="UniProtKB-KW"/>
</dbReference>
<dbReference type="GO" id="GO:0042597">
    <property type="term" value="C:periplasmic space"/>
    <property type="evidence" value="ECO:0007669"/>
    <property type="project" value="UniProtKB-SubCell"/>
</dbReference>
<evidence type="ECO:0000256" key="18">
    <source>
        <dbReference type="SAM" id="SignalP"/>
    </source>
</evidence>
<comment type="similarity">
    <text evidence="11 14">Belongs to the SoxA family.</text>
</comment>
<keyword evidence="7 18" id="KW-0732">Signal</keyword>
<dbReference type="InterPro" id="IPR025710">
    <property type="entry name" value="SoxA"/>
</dbReference>
<proteinExistence type="inferred from homology"/>
<feature type="domain" description="Cytochrome c" evidence="19">
    <location>
        <begin position="83"/>
        <end position="162"/>
    </location>
</feature>
<evidence type="ECO:0000256" key="14">
    <source>
        <dbReference type="PIRNR" id="PIRNR038455"/>
    </source>
</evidence>
<dbReference type="AlphaFoldDB" id="A0A0B0H287"/>
<dbReference type="OrthoDB" id="9808312at2"/>
<dbReference type="PIRSF" id="PIRSF038455">
    <property type="entry name" value="SoxA"/>
    <property type="match status" value="1"/>
</dbReference>
<feature type="binding site" description="axial binding residue" evidence="17">
    <location>
        <position position="244"/>
    </location>
    <ligand>
        <name>heme c</name>
        <dbReference type="ChEBI" id="CHEBI:61717"/>
        <label>2</label>
    </ligand>
    <ligandPart>
        <name>Fe</name>
        <dbReference type="ChEBI" id="CHEBI:18248"/>
    </ligandPart>
</feature>
<dbReference type="GO" id="GO:0020037">
    <property type="term" value="F:heme binding"/>
    <property type="evidence" value="ECO:0007669"/>
    <property type="project" value="InterPro"/>
</dbReference>
<comment type="subunit">
    <text evidence="2 14">Heterodimer of SoxA and SoxX.</text>
</comment>